<proteinExistence type="predicted"/>
<name>A0A183I3P1_9BILA</name>
<dbReference type="STRING" id="387005.A0A183I3P1"/>
<dbReference type="AlphaFoldDB" id="A0A183I3P1"/>
<reference evidence="2" key="1">
    <citation type="submission" date="2016-06" db="UniProtKB">
        <authorList>
            <consortium name="WormBaseParasite"/>
        </authorList>
    </citation>
    <scope>IDENTIFICATION</scope>
</reference>
<dbReference type="WBParaSite" id="OFLC_0001436101-mRNA-1">
    <property type="protein sequence ID" value="OFLC_0001436101-mRNA-1"/>
    <property type="gene ID" value="OFLC_0001436101"/>
</dbReference>
<evidence type="ECO:0000313" key="2">
    <source>
        <dbReference type="WBParaSite" id="OFLC_0001436101-mRNA-1"/>
    </source>
</evidence>
<sequence length="217" mass="25246">LRFFFYLFKIGDLKNRLVELKESVNKLVEKEPIIEHFEHYLRSTFPCAGDISTLISELERCDELLNELRSLKRKDLKMEQLEKLGNAKRESLADYLARSQRNEEKTTESENLLSALTDRFAALKSAKLEVPELYKQFIELQKDIQEGLVIQKESVALNEEIMLITLSSSSSSRDRIFQKLKNRMQLTVAGWSTLEDDIDESIALLQKESKRLQQSML</sequence>
<organism evidence="2">
    <name type="scientific">Onchocerca flexuosa</name>
    <dbReference type="NCBI Taxonomy" id="387005"/>
    <lineage>
        <taxon>Eukaryota</taxon>
        <taxon>Metazoa</taxon>
        <taxon>Ecdysozoa</taxon>
        <taxon>Nematoda</taxon>
        <taxon>Chromadorea</taxon>
        <taxon>Rhabditida</taxon>
        <taxon>Spirurina</taxon>
        <taxon>Spiruromorpha</taxon>
        <taxon>Filarioidea</taxon>
        <taxon>Onchocercidae</taxon>
        <taxon>Onchocerca</taxon>
    </lineage>
</organism>
<accession>A0A183I3P1</accession>
<protein>
    <submittedName>
        <fullName evidence="2">Dynactin subunit 2</fullName>
    </submittedName>
</protein>
<feature type="coiled-coil region" evidence="1">
    <location>
        <begin position="54"/>
        <end position="81"/>
    </location>
</feature>
<evidence type="ECO:0000256" key="1">
    <source>
        <dbReference type="SAM" id="Coils"/>
    </source>
</evidence>
<keyword evidence="1" id="KW-0175">Coiled coil</keyword>